<comment type="caution">
    <text evidence="2">The sequence shown here is derived from an EMBL/GenBank/DDBJ whole genome shotgun (WGS) entry which is preliminary data.</text>
</comment>
<reference evidence="2 3" key="1">
    <citation type="submission" date="2012-02" db="EMBL/GenBank/DDBJ databases">
        <title>Whole genome shotgun sequence of Mobilicoccus pelagius NBRC 104925.</title>
        <authorList>
            <person name="Yoshida Y."/>
            <person name="Hosoyama A."/>
            <person name="Tsuchikane K."/>
            <person name="Katsumata H."/>
            <person name="Yamazaki S."/>
            <person name="Fujita N."/>
        </authorList>
    </citation>
    <scope>NUCLEOTIDE SEQUENCE [LARGE SCALE GENOMIC DNA]</scope>
    <source>
        <strain evidence="2 3">NBRC 104925</strain>
    </source>
</reference>
<dbReference type="STRING" id="1089455.MOPEL_132_00350"/>
<dbReference type="AlphaFoldDB" id="H5UVB0"/>
<dbReference type="Pfam" id="PF01433">
    <property type="entry name" value="Peptidase_M1"/>
    <property type="match status" value="1"/>
</dbReference>
<evidence type="ECO:0000313" key="3">
    <source>
        <dbReference type="Proteomes" id="UP000004367"/>
    </source>
</evidence>
<dbReference type="InterPro" id="IPR027268">
    <property type="entry name" value="Peptidase_M4/M1_CTD_sf"/>
</dbReference>
<proteinExistence type="predicted"/>
<name>H5UVB0_9MICO</name>
<dbReference type="Proteomes" id="UP000004367">
    <property type="component" value="Unassembled WGS sequence"/>
</dbReference>
<dbReference type="OrthoDB" id="100605at2"/>
<dbReference type="SUPFAM" id="SSF55486">
    <property type="entry name" value="Metalloproteases ('zincins'), catalytic domain"/>
    <property type="match status" value="1"/>
</dbReference>
<dbReference type="PROSITE" id="PS51257">
    <property type="entry name" value="PROKAR_LIPOPROTEIN"/>
    <property type="match status" value="1"/>
</dbReference>
<dbReference type="EMBL" id="BAFE01000091">
    <property type="protein sequence ID" value="GAB49668.1"/>
    <property type="molecule type" value="Genomic_DNA"/>
</dbReference>
<accession>H5UVB0</accession>
<sequence length="483" mass="52023">MRPDDGRRRRSLRRAAVAGLMVLLTGCTPFLPTDPPTSTPPSEVGAWPPPAADRPVVDLAFTVSDSLDAAEGVENVSFSPDRTVCELVFRTWPNSPATARAGTALRVVSITVEGVPLPLRTEAAGAPAGSPGTLVRAPLPRCTRPGERVTAQLWFDLALGGDVDARTGRSTEARAAWFGTAFPLLAWVDGNGWATSPAHPFLGESTTSEVFRLRRLDVTAPQEALVAAAGRFRGTRPGGRPGTTTHRFEAPAVRDVAVTVGDLTLTRFDVDGTRVTLATPRHRNVDIAAWRDQVTTSLRGLVTRFGPTPYPDLWLSVLPGDNSGVEYPGAAQFGDIDPHADAWLVTHELAHQWFYGLVGNDQAAHPWLDEAFATYAQELVAPTSLSRDPQEWLGLDGHVGEGRAFFAKQARPGRTYVATVYRGGARALLQARVADGNPEEFDEAVRTYLHDLAHDLATPEDLARRLSHLTGATRVLREAGALP</sequence>
<keyword evidence="3" id="KW-1185">Reference proteome</keyword>
<dbReference type="eggNOG" id="COG0308">
    <property type="taxonomic scope" value="Bacteria"/>
</dbReference>
<dbReference type="Gene3D" id="1.10.390.10">
    <property type="entry name" value="Neutral Protease Domain 2"/>
    <property type="match status" value="1"/>
</dbReference>
<gene>
    <name evidence="2" type="ORF">MOPEL_132_00350</name>
</gene>
<evidence type="ECO:0000313" key="2">
    <source>
        <dbReference type="EMBL" id="GAB49668.1"/>
    </source>
</evidence>
<dbReference type="GO" id="GO:0008270">
    <property type="term" value="F:zinc ion binding"/>
    <property type="evidence" value="ECO:0007669"/>
    <property type="project" value="InterPro"/>
</dbReference>
<protein>
    <recommendedName>
        <fullName evidence="1">Peptidase M1 membrane alanine aminopeptidase domain-containing protein</fullName>
    </recommendedName>
</protein>
<organism evidence="2 3">
    <name type="scientific">Mobilicoccus pelagius NBRC 104925</name>
    <dbReference type="NCBI Taxonomy" id="1089455"/>
    <lineage>
        <taxon>Bacteria</taxon>
        <taxon>Bacillati</taxon>
        <taxon>Actinomycetota</taxon>
        <taxon>Actinomycetes</taxon>
        <taxon>Micrococcales</taxon>
        <taxon>Dermatophilaceae</taxon>
        <taxon>Mobilicoccus</taxon>
    </lineage>
</organism>
<dbReference type="GO" id="GO:0008237">
    <property type="term" value="F:metallopeptidase activity"/>
    <property type="evidence" value="ECO:0007669"/>
    <property type="project" value="InterPro"/>
</dbReference>
<feature type="domain" description="Peptidase M1 membrane alanine aminopeptidase" evidence="1">
    <location>
        <begin position="343"/>
        <end position="471"/>
    </location>
</feature>
<dbReference type="InterPro" id="IPR014782">
    <property type="entry name" value="Peptidase_M1_dom"/>
</dbReference>
<evidence type="ECO:0000259" key="1">
    <source>
        <dbReference type="Pfam" id="PF01433"/>
    </source>
</evidence>